<comment type="caution">
    <text evidence="2">The sequence shown here is derived from an EMBL/GenBank/DDBJ whole genome shotgun (WGS) entry which is preliminary data.</text>
</comment>
<accession>A0ABV8GTW8</accession>
<dbReference type="InterPro" id="IPR001387">
    <property type="entry name" value="Cro/C1-type_HTH"/>
</dbReference>
<keyword evidence="3" id="KW-1185">Reference proteome</keyword>
<sequence length="425" mass="50258">MGILIEIGSFIKLQRAKQEMTLGELSEGIVSVSYLSKIENQKTQASPETIQLLCNRLGIEVDNSQEEAIKEKCKQWYGMLFEVNNKEEIIATYKEIQAMMDKNLSDSLMMFEIHKIRYFLILGDFDEALKKINELNEISSTFDNLQQFYWYKFRGNYISVNGDFNQALHMYKLSEERINKIDIDEKEAVDIQYIIAVTHSKLRNTLEAIEYANKSLEIYMKQYNFIRCAQCHNILGISFRRIKLYDKAIKNFNLALHLGKLEKNKQLIQLTNQNLGFLYSTKGESVEAIQYYKEIIDDAELYIGEKVETLASLVREYYNIENYDGAKESIEYGLELISRLDDIEPYRVFYYIIYTYNYLLSEQFAEFEDMLVKQFLPYLKKQKDYASIIVYAELLAKHYERLYKYKDATKYYKEANFAYEQISNI</sequence>
<name>A0ABV8GTW8_9BACI</name>
<gene>
    <name evidence="2" type="ORF">ACFOUV_05775</name>
</gene>
<dbReference type="RefSeq" id="WP_379495838.1">
    <property type="nucleotide sequence ID" value="NZ_JBHSAO010000002.1"/>
</dbReference>
<feature type="domain" description="HTH cro/C1-type" evidence="1">
    <location>
        <begin position="11"/>
        <end position="64"/>
    </location>
</feature>
<proteinExistence type="predicted"/>
<evidence type="ECO:0000313" key="2">
    <source>
        <dbReference type="EMBL" id="MFC4023330.1"/>
    </source>
</evidence>
<dbReference type="CDD" id="cd00093">
    <property type="entry name" value="HTH_XRE"/>
    <property type="match status" value="1"/>
</dbReference>
<protein>
    <submittedName>
        <fullName evidence="2">Helix-turn-helix domain-containing protein</fullName>
    </submittedName>
</protein>
<dbReference type="InterPro" id="IPR019734">
    <property type="entry name" value="TPR_rpt"/>
</dbReference>
<dbReference type="SUPFAM" id="SSF47413">
    <property type="entry name" value="lambda repressor-like DNA-binding domains"/>
    <property type="match status" value="1"/>
</dbReference>
<dbReference type="PROSITE" id="PS50943">
    <property type="entry name" value="HTH_CROC1"/>
    <property type="match status" value="1"/>
</dbReference>
<dbReference type="Proteomes" id="UP001595772">
    <property type="component" value="Unassembled WGS sequence"/>
</dbReference>
<dbReference type="SMART" id="SM00530">
    <property type="entry name" value="HTH_XRE"/>
    <property type="match status" value="1"/>
</dbReference>
<dbReference type="InterPro" id="IPR010982">
    <property type="entry name" value="Lambda_DNA-bd_dom_sf"/>
</dbReference>
<reference evidence="3" key="1">
    <citation type="journal article" date="2019" name="Int. J. Syst. Evol. Microbiol.">
        <title>The Global Catalogue of Microorganisms (GCM) 10K type strain sequencing project: providing services to taxonomists for standard genome sequencing and annotation.</title>
        <authorList>
            <consortium name="The Broad Institute Genomics Platform"/>
            <consortium name="The Broad Institute Genome Sequencing Center for Infectious Disease"/>
            <person name="Wu L."/>
            <person name="Ma J."/>
        </authorList>
    </citation>
    <scope>NUCLEOTIDE SEQUENCE [LARGE SCALE GENOMIC DNA]</scope>
    <source>
        <strain evidence="3">IBRC-M 10703</strain>
    </source>
</reference>
<evidence type="ECO:0000313" key="3">
    <source>
        <dbReference type="Proteomes" id="UP001595772"/>
    </source>
</evidence>
<dbReference type="SMART" id="SM00028">
    <property type="entry name" value="TPR"/>
    <property type="match status" value="3"/>
</dbReference>
<dbReference type="SUPFAM" id="SSF48452">
    <property type="entry name" value="TPR-like"/>
    <property type="match status" value="1"/>
</dbReference>
<dbReference type="Gene3D" id="1.10.260.40">
    <property type="entry name" value="lambda repressor-like DNA-binding domains"/>
    <property type="match status" value="1"/>
</dbReference>
<dbReference type="Gene3D" id="1.25.40.10">
    <property type="entry name" value="Tetratricopeptide repeat domain"/>
    <property type="match status" value="1"/>
</dbReference>
<dbReference type="EMBL" id="JBHSAO010000002">
    <property type="protein sequence ID" value="MFC4023330.1"/>
    <property type="molecule type" value="Genomic_DNA"/>
</dbReference>
<dbReference type="InterPro" id="IPR011990">
    <property type="entry name" value="TPR-like_helical_dom_sf"/>
</dbReference>
<organism evidence="2 3">
    <name type="scientific">Oceanobacillus longus</name>
    <dbReference type="NCBI Taxonomy" id="930120"/>
    <lineage>
        <taxon>Bacteria</taxon>
        <taxon>Bacillati</taxon>
        <taxon>Bacillota</taxon>
        <taxon>Bacilli</taxon>
        <taxon>Bacillales</taxon>
        <taxon>Bacillaceae</taxon>
        <taxon>Oceanobacillus</taxon>
    </lineage>
</organism>
<evidence type="ECO:0000259" key="1">
    <source>
        <dbReference type="PROSITE" id="PS50943"/>
    </source>
</evidence>
<dbReference type="Pfam" id="PF01381">
    <property type="entry name" value="HTH_3"/>
    <property type="match status" value="1"/>
</dbReference>